<proteinExistence type="predicted"/>
<reference evidence="1" key="1">
    <citation type="submission" date="2021-02" db="EMBL/GenBank/DDBJ databases">
        <title>Genome-Resolved Metagenomics of a Microbial Community Performing Photosynthetic Biological Nutrient Removal.</title>
        <authorList>
            <person name="Mcdaniel E.A."/>
        </authorList>
    </citation>
    <scope>NUCLEOTIDE SEQUENCE</scope>
    <source>
        <strain evidence="1">UWPOB_OBS1</strain>
    </source>
</reference>
<evidence type="ECO:0000313" key="1">
    <source>
        <dbReference type="EMBL" id="MBN8662727.1"/>
    </source>
</evidence>
<dbReference type="AlphaFoldDB" id="A0A8J7PJX6"/>
<dbReference type="EMBL" id="JAFLCK010000050">
    <property type="protein sequence ID" value="MBN8662727.1"/>
    <property type="molecule type" value="Genomic_DNA"/>
</dbReference>
<organism evidence="1 2">
    <name type="scientific">Candidatus Obscuribacter phosphatis</name>
    <dbReference type="NCBI Taxonomy" id="1906157"/>
    <lineage>
        <taxon>Bacteria</taxon>
        <taxon>Bacillati</taxon>
        <taxon>Candidatus Melainabacteria</taxon>
        <taxon>Candidatus Obscuribacterales</taxon>
        <taxon>Candidatus Obscuribacteraceae</taxon>
        <taxon>Candidatus Obscuribacter</taxon>
    </lineage>
</organism>
<accession>A0A8J7PJX6</accession>
<dbReference type="Proteomes" id="UP000664277">
    <property type="component" value="Unassembled WGS sequence"/>
</dbReference>
<comment type="caution">
    <text evidence="1">The sequence shown here is derived from an EMBL/GenBank/DDBJ whole genome shotgun (WGS) entry which is preliminary data.</text>
</comment>
<protein>
    <submittedName>
        <fullName evidence="1">Uncharacterized protein</fullName>
    </submittedName>
</protein>
<name>A0A8J7PJX6_9BACT</name>
<gene>
    <name evidence="1" type="ORF">J0M35_20330</name>
</gene>
<evidence type="ECO:0000313" key="2">
    <source>
        <dbReference type="Proteomes" id="UP000664277"/>
    </source>
</evidence>
<sequence>MSQSETNQSSDNQTGACTAGSAASASASLSAVSAQSVEAPKCSICSSRAVLADALAELGKAVAEAHHLARHWRTAHEKREASNFDAEERTAETLAQFDADTAEEARWFALYEAALVRLTEANQAAAAAREDYHANLKAYTDTRVAS</sequence>